<gene>
    <name evidence="2" type="ORF">ACFFX0_05890</name>
</gene>
<evidence type="ECO:0000313" key="2">
    <source>
        <dbReference type="EMBL" id="MFB9070749.1"/>
    </source>
</evidence>
<reference evidence="2 3" key="1">
    <citation type="submission" date="2024-09" db="EMBL/GenBank/DDBJ databases">
        <authorList>
            <person name="Sun Q."/>
            <person name="Mori K."/>
        </authorList>
    </citation>
    <scope>NUCLEOTIDE SEQUENCE [LARGE SCALE GENOMIC DNA]</scope>
    <source>
        <strain evidence="2 3">CCM 7609</strain>
    </source>
</reference>
<dbReference type="EMBL" id="JBHMFI010000001">
    <property type="protein sequence ID" value="MFB9070749.1"/>
    <property type="molecule type" value="Genomic_DNA"/>
</dbReference>
<feature type="region of interest" description="Disordered" evidence="1">
    <location>
        <begin position="19"/>
        <end position="46"/>
    </location>
</feature>
<accession>A0ABV5FVR7</accession>
<protein>
    <submittedName>
        <fullName evidence="2">Uncharacterized protein</fullName>
    </submittedName>
</protein>
<name>A0ABV5FVR7_9MICC</name>
<keyword evidence="3" id="KW-1185">Reference proteome</keyword>
<sequence length="46" mass="4669">MPCTMGPGPFVGVKGVGWWGGGGERHQSTSLANPGRWKAGSRLGGS</sequence>
<proteinExistence type="predicted"/>
<evidence type="ECO:0000313" key="3">
    <source>
        <dbReference type="Proteomes" id="UP001589575"/>
    </source>
</evidence>
<organism evidence="2 3">
    <name type="scientific">Citricoccus parietis</name>
    <dbReference type="NCBI Taxonomy" id="592307"/>
    <lineage>
        <taxon>Bacteria</taxon>
        <taxon>Bacillati</taxon>
        <taxon>Actinomycetota</taxon>
        <taxon>Actinomycetes</taxon>
        <taxon>Micrococcales</taxon>
        <taxon>Micrococcaceae</taxon>
        <taxon>Citricoccus</taxon>
    </lineage>
</organism>
<evidence type="ECO:0000256" key="1">
    <source>
        <dbReference type="SAM" id="MobiDB-lite"/>
    </source>
</evidence>
<dbReference type="Proteomes" id="UP001589575">
    <property type="component" value="Unassembled WGS sequence"/>
</dbReference>
<comment type="caution">
    <text evidence="2">The sequence shown here is derived from an EMBL/GenBank/DDBJ whole genome shotgun (WGS) entry which is preliminary data.</text>
</comment>